<comment type="similarity">
    <text evidence="2 6">Belongs to the metallo-dependent hydrolases superfamily. DHOase family. Class I DHOase subfamily.</text>
</comment>
<dbReference type="eggNOG" id="COG0044">
    <property type="taxonomic scope" value="Bacteria"/>
</dbReference>
<keyword evidence="6" id="KW-0862">Zinc</keyword>
<evidence type="ECO:0000256" key="3">
    <source>
        <dbReference type="ARBA" id="ARBA00022723"/>
    </source>
</evidence>
<feature type="binding site" evidence="6">
    <location>
        <position position="231"/>
    </location>
    <ligand>
        <name>Zn(2+)</name>
        <dbReference type="ChEBI" id="CHEBI:29105"/>
        <label>2</label>
    </ligand>
</feature>
<evidence type="ECO:0000313" key="9">
    <source>
        <dbReference type="Proteomes" id="UP000006621"/>
    </source>
</evidence>
<dbReference type="InterPro" id="IPR011059">
    <property type="entry name" value="Metal-dep_hydrolase_composite"/>
</dbReference>
<dbReference type="GO" id="GO:0044205">
    <property type="term" value="P:'de novo' UMP biosynthetic process"/>
    <property type="evidence" value="ECO:0007669"/>
    <property type="project" value="UniProtKB-UniRule"/>
</dbReference>
<feature type="binding site" evidence="6">
    <location>
        <position position="93"/>
    </location>
    <ligand>
        <name>substrate</name>
    </ligand>
</feature>
<evidence type="ECO:0000256" key="4">
    <source>
        <dbReference type="ARBA" id="ARBA00022801"/>
    </source>
</evidence>
<dbReference type="PANTHER" id="PTHR43668:SF2">
    <property type="entry name" value="ALLANTOINASE"/>
    <property type="match status" value="1"/>
</dbReference>
<evidence type="ECO:0000313" key="8">
    <source>
        <dbReference type="EMBL" id="AEI14389.1"/>
    </source>
</evidence>
<dbReference type="InterPro" id="IPR002195">
    <property type="entry name" value="Dihydroorotase_CS"/>
</dbReference>
<keyword evidence="4 6" id="KW-0378">Hydrolase</keyword>
<feature type="domain" description="Dihydroorotase catalytic" evidence="7">
    <location>
        <begin position="49"/>
        <end position="236"/>
    </location>
</feature>
<comment type="caution">
    <text evidence="6">Lacks conserved residue(s) required for the propagation of feature annotation.</text>
</comment>
<dbReference type="Gene3D" id="3.20.20.140">
    <property type="entry name" value="Metal-dependent hydrolases"/>
    <property type="match status" value="1"/>
</dbReference>
<dbReference type="Proteomes" id="UP000006621">
    <property type="component" value="Chromosome"/>
</dbReference>
<name>F8E436_FLESM</name>
<dbReference type="GO" id="GO:0006145">
    <property type="term" value="P:purine nucleobase catabolic process"/>
    <property type="evidence" value="ECO:0007669"/>
    <property type="project" value="TreeGrafter"/>
</dbReference>
<feature type="binding site" evidence="6">
    <location>
        <begin position="61"/>
        <end position="63"/>
    </location>
    <ligand>
        <name>substrate</name>
    </ligand>
</feature>
<feature type="binding site" evidence="6">
    <location>
        <position position="59"/>
    </location>
    <ligand>
        <name>Zn(2+)</name>
        <dbReference type="ChEBI" id="CHEBI:29105"/>
        <label>1</label>
    </ligand>
</feature>
<dbReference type="InterPro" id="IPR050138">
    <property type="entry name" value="DHOase/Allantoinase_Hydrolase"/>
</dbReference>
<dbReference type="HAMAP" id="MF_00220_B">
    <property type="entry name" value="PyrC_classI_B"/>
    <property type="match status" value="1"/>
</dbReference>
<accession>F8E436</accession>
<dbReference type="PROSITE" id="PS00482">
    <property type="entry name" value="DIHYDROOROTASE_1"/>
    <property type="match status" value="1"/>
</dbReference>
<dbReference type="Gene3D" id="2.30.40.10">
    <property type="entry name" value="Urease, subunit C, domain 1"/>
    <property type="match status" value="1"/>
</dbReference>
<comment type="pathway">
    <text evidence="6">Pyrimidine metabolism; UMP biosynthesis via de novo pathway; (S)-dihydroorotate from bicarbonate: step 3/3.</text>
</comment>
<keyword evidence="5 6" id="KW-0665">Pyrimidine biosynthesis</keyword>
<gene>
    <name evidence="6" type="primary">pyrC</name>
    <name evidence="8" type="ordered locus">Flexsi_0714</name>
</gene>
<dbReference type="UniPathway" id="UPA00070">
    <property type="reaction ID" value="UER00117"/>
</dbReference>
<reference evidence="9" key="2">
    <citation type="submission" date="2011-06" db="EMBL/GenBank/DDBJ databases">
        <title>The complete genome of Flexistipes sinusarabici DSM 4947.</title>
        <authorList>
            <person name="Lucas S."/>
            <person name="Han J."/>
            <person name="Lapidus A."/>
            <person name="Bruce D."/>
            <person name="Goodwin L."/>
            <person name="Pitluck S."/>
            <person name="Peters L."/>
            <person name="Kyrpides N."/>
            <person name="Mavromatis K."/>
            <person name="Ivanova N."/>
            <person name="Mikhailova N."/>
            <person name="Chertkov O."/>
            <person name="Detter J.C."/>
            <person name="Tapia R."/>
            <person name="Han C."/>
            <person name="Land M."/>
            <person name="Hauser L."/>
            <person name="Markowitz V."/>
            <person name="Cheng J.-F."/>
            <person name="Hugenholtz P."/>
            <person name="Woyke T."/>
            <person name="Wu D."/>
            <person name="Spring S."/>
            <person name="Schroeder M."/>
            <person name="Brambilla E."/>
            <person name="Klenk H.-P."/>
            <person name="Eisen J.A."/>
        </authorList>
    </citation>
    <scope>NUCLEOTIDE SEQUENCE [LARGE SCALE GENOMIC DNA]</scope>
    <source>
        <strain evidence="9">DSM 4947 / MAS 10</strain>
    </source>
</reference>
<dbReference type="InterPro" id="IPR032466">
    <property type="entry name" value="Metal_Hydrolase"/>
</dbReference>
<dbReference type="CDD" id="cd01317">
    <property type="entry name" value="DHOase_IIa"/>
    <property type="match status" value="1"/>
</dbReference>
<comment type="function">
    <text evidence="1 6">Catalyzes the reversible cyclization of carbamoyl aspartate to dihydroorotate.</text>
</comment>
<keyword evidence="9" id="KW-1185">Reference proteome</keyword>
<dbReference type="EMBL" id="CP002858">
    <property type="protein sequence ID" value="AEI14389.1"/>
    <property type="molecule type" value="Genomic_DNA"/>
</dbReference>
<feature type="binding site" evidence="6">
    <location>
        <position position="61"/>
    </location>
    <ligand>
        <name>Zn(2+)</name>
        <dbReference type="ChEBI" id="CHEBI:29105"/>
        <label>1</label>
    </ligand>
</feature>
<dbReference type="STRING" id="717231.Flexsi_0714"/>
<dbReference type="RefSeq" id="WP_013885891.1">
    <property type="nucleotide sequence ID" value="NC_015672.1"/>
</dbReference>
<dbReference type="GO" id="GO:0005737">
    <property type="term" value="C:cytoplasm"/>
    <property type="evidence" value="ECO:0007669"/>
    <property type="project" value="TreeGrafter"/>
</dbReference>
<dbReference type="SUPFAM" id="SSF51338">
    <property type="entry name" value="Composite domain of metallo-dependent hydrolases"/>
    <property type="match status" value="1"/>
</dbReference>
<dbReference type="HOGENOM" id="CLU_015572_1_0_0"/>
<keyword evidence="3 6" id="KW-0479">Metal-binding</keyword>
<protein>
    <recommendedName>
        <fullName evidence="6">Dihydroorotase</fullName>
        <shortName evidence="6">DHOase</shortName>
        <ecNumber evidence="6">3.5.2.3</ecNumber>
    </recommendedName>
</protein>
<dbReference type="InterPro" id="IPR004722">
    <property type="entry name" value="DHOase"/>
</dbReference>
<feature type="active site" evidence="6">
    <location>
        <position position="304"/>
    </location>
</feature>
<dbReference type="KEGG" id="fsi:Flexsi_0714"/>
<reference evidence="8 9" key="1">
    <citation type="journal article" date="2011" name="Stand. Genomic Sci.">
        <title>Genome sequence of the moderately thermophilic halophile Flexistipes sinusarabici strain (MAS10).</title>
        <authorList>
            <person name="Lapidus A."/>
            <person name="Chertkov O."/>
            <person name="Nolan M."/>
            <person name="Lucas S."/>
            <person name="Hammon N."/>
            <person name="Deshpande S."/>
            <person name="Cheng J.F."/>
            <person name="Tapia R."/>
            <person name="Han C."/>
            <person name="Goodwin L."/>
            <person name="Pitluck S."/>
            <person name="Liolios K."/>
            <person name="Pagani I."/>
            <person name="Ivanova N."/>
            <person name="Huntemann M."/>
            <person name="Mavromatis K."/>
            <person name="Mikhailova N."/>
            <person name="Pati A."/>
            <person name="Chen A."/>
            <person name="Palaniappan K."/>
            <person name="Land M."/>
            <person name="Hauser L."/>
            <person name="Brambilla E.M."/>
            <person name="Rohde M."/>
            <person name="Abt B."/>
            <person name="Spring S."/>
            <person name="Goker M."/>
            <person name="Bristow J."/>
            <person name="Eisen J.A."/>
            <person name="Markowitz V."/>
            <person name="Hugenholtz P."/>
            <person name="Kyrpides N.C."/>
            <person name="Klenk H.P."/>
            <person name="Woyke T."/>
        </authorList>
    </citation>
    <scope>NUCLEOTIDE SEQUENCE [LARGE SCALE GENOMIC DNA]</scope>
    <source>
        <strain evidence="9">DSM 4947 / MAS 10</strain>
    </source>
</reference>
<dbReference type="Pfam" id="PF12890">
    <property type="entry name" value="DHOase"/>
    <property type="match status" value="1"/>
</dbReference>
<sequence length="423" mass="46224">MDLLLKNGKVINYDSEKDTDILIKNGKISGVSSNIKADDNLKEIDCKGNYILPGLIDMHVHFRDPGFEYKEDIFSGSDAAAAGGITTCFPMANTKPVNDNESVTSYMIEKAREYGKIDIFPVGSITKKMNGEELAEMGEMKKAGALAFSDDGLPVLSSEVMRRALEYASGIGAFIISHSEDISLAGSGVINEGKVSTITGLKGIPAEAEEIMISRDILLSKLTGAHIHIAHVSTKGSVDLIRRAKDQGLNVTCEAAPHHFTFTEEELLNYDTNYKMNPPLRTKEDVICIKEALKDGTIDIIATDHAPHHPDEKFVEFDNAPNGVIGLQTLIPLTLKLVNEGIIDIKQFVKLTSYMPSVISGLDDRGEIKEDKIADITVIDPEKTYLYDKNINKSKAENSPLLGSGLQGMALYTIKNGRIVYES</sequence>
<dbReference type="SUPFAM" id="SSF51556">
    <property type="entry name" value="Metallo-dependent hydrolases"/>
    <property type="match status" value="1"/>
</dbReference>
<dbReference type="EC" id="3.5.2.3" evidence="6"/>
<evidence type="ECO:0000256" key="6">
    <source>
        <dbReference type="HAMAP-Rule" id="MF_00220"/>
    </source>
</evidence>
<feature type="binding site" evidence="6">
    <location>
        <position position="277"/>
    </location>
    <ligand>
        <name>substrate</name>
    </ligand>
</feature>
<dbReference type="NCBIfam" id="TIGR00857">
    <property type="entry name" value="pyrC_multi"/>
    <property type="match status" value="1"/>
</dbReference>
<feature type="binding site" evidence="6">
    <location>
        <position position="308"/>
    </location>
    <ligand>
        <name>substrate</name>
    </ligand>
</feature>
<evidence type="ECO:0000256" key="5">
    <source>
        <dbReference type="ARBA" id="ARBA00022975"/>
    </source>
</evidence>
<organism evidence="8 9">
    <name type="scientific">Flexistipes sinusarabici (strain ATCC 49648 / DSM 4947 / MAS 10)</name>
    <dbReference type="NCBI Taxonomy" id="717231"/>
    <lineage>
        <taxon>Bacteria</taxon>
        <taxon>Pseudomonadati</taxon>
        <taxon>Deferribacterota</taxon>
        <taxon>Deferribacteres</taxon>
        <taxon>Deferribacterales</taxon>
        <taxon>Flexistipitaceae</taxon>
        <taxon>Flexistipes</taxon>
    </lineage>
</organism>
<dbReference type="OrthoDB" id="9803027at2"/>
<feature type="binding site" evidence="6">
    <location>
        <position position="178"/>
    </location>
    <ligand>
        <name>Zn(2+)</name>
        <dbReference type="ChEBI" id="CHEBI:29105"/>
        <label>2</label>
    </ligand>
</feature>
<evidence type="ECO:0000259" key="7">
    <source>
        <dbReference type="Pfam" id="PF12890"/>
    </source>
</evidence>
<proteinExistence type="inferred from homology"/>
<dbReference type="GO" id="GO:0008270">
    <property type="term" value="F:zinc ion binding"/>
    <property type="evidence" value="ECO:0007669"/>
    <property type="project" value="UniProtKB-UniRule"/>
</dbReference>
<feature type="binding site" evidence="6">
    <location>
        <position position="304"/>
    </location>
    <ligand>
        <name>Zn(2+)</name>
        <dbReference type="ChEBI" id="CHEBI:29105"/>
        <label>1</label>
    </ligand>
</feature>
<dbReference type="PROSITE" id="PS00483">
    <property type="entry name" value="DIHYDROOROTASE_2"/>
    <property type="match status" value="1"/>
</dbReference>
<feature type="binding site" evidence="6">
    <location>
        <position position="151"/>
    </location>
    <ligand>
        <name>Zn(2+)</name>
        <dbReference type="ChEBI" id="CHEBI:29105"/>
        <label>2</label>
    </ligand>
</feature>
<dbReference type="GO" id="GO:0004038">
    <property type="term" value="F:allantoinase activity"/>
    <property type="evidence" value="ECO:0007669"/>
    <property type="project" value="TreeGrafter"/>
</dbReference>
<dbReference type="PANTHER" id="PTHR43668">
    <property type="entry name" value="ALLANTOINASE"/>
    <property type="match status" value="1"/>
</dbReference>
<evidence type="ECO:0000256" key="1">
    <source>
        <dbReference type="ARBA" id="ARBA00002368"/>
    </source>
</evidence>
<dbReference type="AlphaFoldDB" id="F8E436"/>
<dbReference type="GO" id="GO:0004151">
    <property type="term" value="F:dihydroorotase activity"/>
    <property type="evidence" value="ECO:0007669"/>
    <property type="project" value="UniProtKB-UniRule"/>
</dbReference>
<comment type="catalytic activity">
    <reaction evidence="6">
        <text>(S)-dihydroorotate + H2O = N-carbamoyl-L-aspartate + H(+)</text>
        <dbReference type="Rhea" id="RHEA:24296"/>
        <dbReference type="ChEBI" id="CHEBI:15377"/>
        <dbReference type="ChEBI" id="CHEBI:15378"/>
        <dbReference type="ChEBI" id="CHEBI:30864"/>
        <dbReference type="ChEBI" id="CHEBI:32814"/>
        <dbReference type="EC" id="3.5.2.3"/>
    </reaction>
</comment>
<evidence type="ECO:0000256" key="2">
    <source>
        <dbReference type="ARBA" id="ARBA00010286"/>
    </source>
</evidence>
<dbReference type="InterPro" id="IPR024403">
    <property type="entry name" value="DHOase_cat"/>
</dbReference>
<comment type="cofactor">
    <cofactor evidence="6">
        <name>Zn(2+)</name>
        <dbReference type="ChEBI" id="CHEBI:29105"/>
    </cofactor>
    <text evidence="6">Binds 2 Zn(2+) ions per subunit.</text>
</comment>
<feature type="binding site" evidence="6">
    <location>
        <position position="151"/>
    </location>
    <ligand>
        <name>Zn(2+)</name>
        <dbReference type="ChEBI" id="CHEBI:29105"/>
        <label>1</label>
    </ligand>
</feature>